<accession>A0A9Q4DSD4</accession>
<comment type="caution">
    <text evidence="1">The sequence shown here is derived from an EMBL/GenBank/DDBJ whole genome shotgun (WGS) entry which is preliminary data.</text>
</comment>
<organism evidence="1 2">
    <name type="scientific">Bacillus spizizenii</name>
    <name type="common">Bacillus subtilis subsp. spizizenii</name>
    <dbReference type="NCBI Taxonomy" id="96241"/>
    <lineage>
        <taxon>Bacteria</taxon>
        <taxon>Bacillati</taxon>
        <taxon>Bacillota</taxon>
        <taxon>Bacilli</taxon>
        <taxon>Bacillales</taxon>
        <taxon>Bacillaceae</taxon>
        <taxon>Bacillus</taxon>
    </lineage>
</organism>
<dbReference type="AlphaFoldDB" id="A0A9Q4DSD4"/>
<gene>
    <name evidence="1" type="ORF">MOC45_21715</name>
</gene>
<sequence>MANKNYPHPVLISYTDDFNPSKAEFDIKVSKRINKMNYELYCEVLLKEDNLQALLDEGKVTFAVKVVCSTTRYRNIFQFHSTENCLTIPASLLEKKVEISTFIVATEQIDNYYSLAFNEDYEDAKFTVFPGDVLAEGSEYTFNIEKKIDPLVKVPSVFTIVYNAENLHADVHSNDEKIIITLNKQDFDKYKQLKPLQNQYGHLSALTSSLFILPALVSVIETIRRELINLDNDLEAINDYITDKENDHRWFKVINARLLDEGIKLSEPDNIMESSLVIAQKLLGNPLSNGLQFFDELMAGISSSEGDSV</sequence>
<protein>
    <submittedName>
        <fullName evidence="1">Uncharacterized protein</fullName>
    </submittedName>
</protein>
<evidence type="ECO:0000313" key="1">
    <source>
        <dbReference type="EMBL" id="MCY8123159.1"/>
    </source>
</evidence>
<evidence type="ECO:0000313" key="2">
    <source>
        <dbReference type="Proteomes" id="UP001070352"/>
    </source>
</evidence>
<proteinExistence type="predicted"/>
<reference evidence="1" key="1">
    <citation type="submission" date="2022-02" db="EMBL/GenBank/DDBJ databases">
        <title>Crop Bioprotection Bacillus Genome Sequencing.</title>
        <authorList>
            <person name="Dunlap C."/>
        </authorList>
    </citation>
    <scope>NUCLEOTIDE SEQUENCE</scope>
    <source>
        <strain evidence="1">M18B4</strain>
    </source>
</reference>
<dbReference type="Proteomes" id="UP001070352">
    <property type="component" value="Unassembled WGS sequence"/>
</dbReference>
<dbReference type="EMBL" id="JALANJ010000057">
    <property type="protein sequence ID" value="MCY8123159.1"/>
    <property type="molecule type" value="Genomic_DNA"/>
</dbReference>
<name>A0A9Q4DSD4_BACSC</name>